<proteinExistence type="predicted"/>
<evidence type="ECO:0008006" key="3">
    <source>
        <dbReference type="Google" id="ProtNLM"/>
    </source>
</evidence>
<evidence type="ECO:0000313" key="1">
    <source>
        <dbReference type="EMBL" id="MFC5834668.1"/>
    </source>
</evidence>
<reference evidence="2" key="1">
    <citation type="journal article" date="2019" name="Int. J. Syst. Evol. Microbiol.">
        <title>The Global Catalogue of Microorganisms (GCM) 10K type strain sequencing project: providing services to taxonomists for standard genome sequencing and annotation.</title>
        <authorList>
            <consortium name="The Broad Institute Genomics Platform"/>
            <consortium name="The Broad Institute Genome Sequencing Center for Infectious Disease"/>
            <person name="Wu L."/>
            <person name="Ma J."/>
        </authorList>
    </citation>
    <scope>NUCLEOTIDE SEQUENCE [LARGE SCALE GENOMIC DNA]</scope>
    <source>
        <strain evidence="2">CCUG 53903</strain>
    </source>
</reference>
<sequence>MSDPMSDDELDALLEAANRTLLAITERALPSPRAATRLAEMLGEIFPEWEISCELRPGSMAWCARLRRELTAPMRQAGILRNIKCTTGTRLADALMRQMEIFASLRAAG</sequence>
<dbReference type="EMBL" id="JBHSPA010000114">
    <property type="protein sequence ID" value="MFC5834668.1"/>
    <property type="molecule type" value="Genomic_DNA"/>
</dbReference>
<accession>A0ABW1DBX8</accession>
<comment type="caution">
    <text evidence="1">The sequence shown here is derived from an EMBL/GenBank/DDBJ whole genome shotgun (WGS) entry which is preliminary data.</text>
</comment>
<protein>
    <recommendedName>
        <fullName evidence="3">DUF222 domain-containing protein</fullName>
    </recommendedName>
</protein>
<dbReference type="RefSeq" id="WP_379524082.1">
    <property type="nucleotide sequence ID" value="NZ_JBHSPA010000114.1"/>
</dbReference>
<keyword evidence="2" id="KW-1185">Reference proteome</keyword>
<name>A0ABW1DBX8_9ACTN</name>
<dbReference type="Proteomes" id="UP001596058">
    <property type="component" value="Unassembled WGS sequence"/>
</dbReference>
<gene>
    <name evidence="1" type="ORF">ACFPZ3_63420</name>
</gene>
<organism evidence="1 2">
    <name type="scientific">Nonomuraea insulae</name>
    <dbReference type="NCBI Taxonomy" id="1616787"/>
    <lineage>
        <taxon>Bacteria</taxon>
        <taxon>Bacillati</taxon>
        <taxon>Actinomycetota</taxon>
        <taxon>Actinomycetes</taxon>
        <taxon>Streptosporangiales</taxon>
        <taxon>Streptosporangiaceae</taxon>
        <taxon>Nonomuraea</taxon>
    </lineage>
</organism>
<evidence type="ECO:0000313" key="2">
    <source>
        <dbReference type="Proteomes" id="UP001596058"/>
    </source>
</evidence>